<feature type="chain" id="PRO_5047380697" description="DUF3889 domain-containing protein" evidence="1">
    <location>
        <begin position="23"/>
        <end position="117"/>
    </location>
</feature>
<reference evidence="2 3" key="1">
    <citation type="submission" date="2024-09" db="EMBL/GenBank/DDBJ databases">
        <authorList>
            <person name="Sun Q."/>
            <person name="Mori K."/>
        </authorList>
    </citation>
    <scope>NUCLEOTIDE SEQUENCE [LARGE SCALE GENOMIC DNA]</scope>
    <source>
        <strain evidence="2 3">CCM 4839</strain>
    </source>
</reference>
<keyword evidence="3" id="KW-1185">Reference proteome</keyword>
<dbReference type="EMBL" id="JBHLVF010000067">
    <property type="protein sequence ID" value="MFC0396787.1"/>
    <property type="molecule type" value="Genomic_DNA"/>
</dbReference>
<evidence type="ECO:0000313" key="2">
    <source>
        <dbReference type="EMBL" id="MFC0396787.1"/>
    </source>
</evidence>
<evidence type="ECO:0000256" key="1">
    <source>
        <dbReference type="SAM" id="SignalP"/>
    </source>
</evidence>
<feature type="signal peptide" evidence="1">
    <location>
        <begin position="1"/>
        <end position="22"/>
    </location>
</feature>
<name>A0ABV6JMK9_9BACL</name>
<evidence type="ECO:0008006" key="4">
    <source>
        <dbReference type="Google" id="ProtNLM"/>
    </source>
</evidence>
<dbReference type="PROSITE" id="PS51257">
    <property type="entry name" value="PROKAR_LIPOPROTEIN"/>
    <property type="match status" value="1"/>
</dbReference>
<protein>
    <recommendedName>
        <fullName evidence="4">DUF3889 domain-containing protein</fullName>
    </recommendedName>
</protein>
<dbReference type="Proteomes" id="UP001589818">
    <property type="component" value="Unassembled WGS sequence"/>
</dbReference>
<accession>A0ABV6JMK9</accession>
<organism evidence="2 3">
    <name type="scientific">Paenibacillus mendelii</name>
    <dbReference type="NCBI Taxonomy" id="206163"/>
    <lineage>
        <taxon>Bacteria</taxon>
        <taxon>Bacillati</taxon>
        <taxon>Bacillota</taxon>
        <taxon>Bacilli</taxon>
        <taxon>Bacillales</taxon>
        <taxon>Paenibacillaceae</taxon>
        <taxon>Paenibacillus</taxon>
    </lineage>
</organism>
<evidence type="ECO:0000313" key="3">
    <source>
        <dbReference type="Proteomes" id="UP001589818"/>
    </source>
</evidence>
<gene>
    <name evidence="2" type="ORF">ACFFJ8_36265</name>
</gene>
<sequence length="117" mass="13016">MLKQILLYLSTAMLLFGVVACTQDRQVPDELVSLREAAWNSIDGEHQKQVDGDWKNAKVENAKSTEMPIPKGGGKIKKVQHIYKVTFNTKKDARLSSLKVFIDGDTNEPLSSLGTIK</sequence>
<proteinExistence type="predicted"/>
<dbReference type="RefSeq" id="WP_204822819.1">
    <property type="nucleotide sequence ID" value="NZ_JANHOF010000035.1"/>
</dbReference>
<comment type="caution">
    <text evidence="2">The sequence shown here is derived from an EMBL/GenBank/DDBJ whole genome shotgun (WGS) entry which is preliminary data.</text>
</comment>
<keyword evidence="1" id="KW-0732">Signal</keyword>